<dbReference type="GO" id="GO:0050515">
    <property type="term" value="F:4-(cytidine 5'-diphospho)-2-C-methyl-D-erythritol kinase activity"/>
    <property type="evidence" value="ECO:0007669"/>
    <property type="project" value="UniProtKB-UniRule"/>
</dbReference>
<gene>
    <name evidence="7" type="ordered locus">Sdel_1630</name>
</gene>
<keyword evidence="2" id="KW-0547">Nucleotide-binding</keyword>
<name>D1B3H5_SULD5</name>
<dbReference type="PANTHER" id="PTHR43527">
    <property type="entry name" value="4-DIPHOSPHOCYTIDYL-2-C-METHYL-D-ERYTHRITOL KINASE, CHLOROPLASTIC"/>
    <property type="match status" value="1"/>
</dbReference>
<evidence type="ECO:0000259" key="6">
    <source>
        <dbReference type="Pfam" id="PF00288"/>
    </source>
</evidence>
<dbReference type="InterPro" id="IPR004424">
    <property type="entry name" value="IspE"/>
</dbReference>
<proteinExistence type="predicted"/>
<accession>D1B3H5</accession>
<evidence type="ECO:0000256" key="3">
    <source>
        <dbReference type="ARBA" id="ARBA00022777"/>
    </source>
</evidence>
<dbReference type="STRING" id="525898.Sdel_1630"/>
<evidence type="ECO:0000256" key="2">
    <source>
        <dbReference type="ARBA" id="ARBA00022741"/>
    </source>
</evidence>
<dbReference type="InterPro" id="IPR006204">
    <property type="entry name" value="GHMP_kinase_N_dom"/>
</dbReference>
<organism evidence="7 8">
    <name type="scientific">Sulfurospirillum deleyianum (strain ATCC 51133 / DSM 6946 / 5175)</name>
    <dbReference type="NCBI Taxonomy" id="525898"/>
    <lineage>
        <taxon>Bacteria</taxon>
        <taxon>Pseudomonadati</taxon>
        <taxon>Campylobacterota</taxon>
        <taxon>Epsilonproteobacteria</taxon>
        <taxon>Campylobacterales</taxon>
        <taxon>Sulfurospirillaceae</taxon>
        <taxon>Sulfurospirillum</taxon>
    </lineage>
</organism>
<evidence type="ECO:0000313" key="8">
    <source>
        <dbReference type="Proteomes" id="UP000002222"/>
    </source>
</evidence>
<feature type="domain" description="GHMP kinase N-terminal" evidence="6">
    <location>
        <begin position="63"/>
        <end position="146"/>
    </location>
</feature>
<evidence type="ECO:0000313" key="7">
    <source>
        <dbReference type="EMBL" id="ACZ12645.1"/>
    </source>
</evidence>
<dbReference type="KEGG" id="sdl:Sdel_1630"/>
<reference evidence="7 8" key="2">
    <citation type="journal article" date="2010" name="Stand. Genomic Sci.">
        <title>Complete genome sequence of Sulfurospirillum deleyianum type strain (5175).</title>
        <authorList>
            <person name="Sikorski J."/>
            <person name="Lapidus A."/>
            <person name="Copeland A."/>
            <person name="Glavina Del Rio T."/>
            <person name="Nolan M."/>
            <person name="Lucas S."/>
            <person name="Chen F."/>
            <person name="Tice H."/>
            <person name="Cheng J.F."/>
            <person name="Saunders E."/>
            <person name="Bruce D."/>
            <person name="Goodwin L."/>
            <person name="Pitluck S."/>
            <person name="Ovchinnikova G."/>
            <person name="Pati A."/>
            <person name="Ivanova N."/>
            <person name="Mavromatis K."/>
            <person name="Chen A."/>
            <person name="Palaniappan K."/>
            <person name="Chain P."/>
            <person name="Land M."/>
            <person name="Hauser L."/>
            <person name="Chang Y.J."/>
            <person name="Jeffries C.D."/>
            <person name="Brettin T."/>
            <person name="Detter J.C."/>
            <person name="Han C."/>
            <person name="Rohde M."/>
            <person name="Lang E."/>
            <person name="Spring S."/>
            <person name="Goker M."/>
            <person name="Bristow J."/>
            <person name="Eisen J.A."/>
            <person name="Markowitz V."/>
            <person name="Hugenholtz P."/>
            <person name="Kyrpides N.C."/>
            <person name="Klenk H.P."/>
        </authorList>
    </citation>
    <scope>NUCLEOTIDE SEQUENCE [LARGE SCALE GENOMIC DNA]</scope>
    <source>
        <strain evidence="8">ATCC 51133 / DSM 6946 / 5175</strain>
    </source>
</reference>
<dbReference type="EC" id="2.7.1.148" evidence="5"/>
<dbReference type="InterPro" id="IPR020568">
    <property type="entry name" value="Ribosomal_Su5_D2-typ_SF"/>
</dbReference>
<dbReference type="InterPro" id="IPR036554">
    <property type="entry name" value="GHMP_kinase_C_sf"/>
</dbReference>
<dbReference type="PANTHER" id="PTHR43527:SF2">
    <property type="entry name" value="4-DIPHOSPHOCYTIDYL-2-C-METHYL-D-ERYTHRITOL KINASE, CHLOROPLASTIC"/>
    <property type="match status" value="1"/>
</dbReference>
<dbReference type="NCBIfam" id="NF003216">
    <property type="entry name" value="PRK04181.1"/>
    <property type="match status" value="1"/>
</dbReference>
<dbReference type="GO" id="GO:0016114">
    <property type="term" value="P:terpenoid biosynthetic process"/>
    <property type="evidence" value="ECO:0007669"/>
    <property type="project" value="UniProtKB-UniRule"/>
</dbReference>
<keyword evidence="3 7" id="KW-0418">Kinase</keyword>
<dbReference type="SUPFAM" id="SSF55060">
    <property type="entry name" value="GHMP Kinase, C-terminal domain"/>
    <property type="match status" value="1"/>
</dbReference>
<dbReference type="Proteomes" id="UP000002222">
    <property type="component" value="Chromosome"/>
</dbReference>
<dbReference type="EMBL" id="CP001816">
    <property type="protein sequence ID" value="ACZ12645.1"/>
    <property type="molecule type" value="Genomic_DNA"/>
</dbReference>
<reference evidence="8" key="1">
    <citation type="submission" date="2009-11" db="EMBL/GenBank/DDBJ databases">
        <title>The complete genome of Sulfurospirillum deleyianum DSM 6946.</title>
        <authorList>
            <consortium name="US DOE Joint Genome Institute (JGI-PGF)"/>
            <person name="Lucas S."/>
            <person name="Copeland A."/>
            <person name="Lapidus A."/>
            <person name="Glavina del Rio T."/>
            <person name="Dalin E."/>
            <person name="Tice H."/>
            <person name="Bruce D."/>
            <person name="Goodwin L."/>
            <person name="Pitluck S."/>
            <person name="Kyrpides N."/>
            <person name="Mavromatis K."/>
            <person name="Ivanova N."/>
            <person name="Ovchinnikova G."/>
            <person name="Munk A.C."/>
            <person name="Lu M."/>
            <person name="Brettin T."/>
            <person name="Detter J.C."/>
            <person name="Han C."/>
            <person name="Tapia R."/>
            <person name="Larimer F."/>
            <person name="Land M."/>
            <person name="Hauser L."/>
            <person name="Markowitz V."/>
            <person name="Cheng J.F."/>
            <person name="Hugenholtz P."/>
            <person name="Woyke T."/>
            <person name="Wu D."/>
            <person name="Aumann P."/>
            <person name="Schneider S."/>
            <person name="Lang E."/>
            <person name="Spring S."/>
            <person name="Klenk H.P."/>
            <person name="Eisen J.A."/>
        </authorList>
    </citation>
    <scope>NUCLEOTIDE SEQUENCE [LARGE SCALE GENOMIC DNA]</scope>
    <source>
        <strain evidence="8">ATCC 51133 / DSM 6946 / 5175</strain>
    </source>
</reference>
<dbReference type="SUPFAM" id="SSF54211">
    <property type="entry name" value="Ribosomal protein S5 domain 2-like"/>
    <property type="match status" value="1"/>
</dbReference>
<evidence type="ECO:0000256" key="1">
    <source>
        <dbReference type="ARBA" id="ARBA00022679"/>
    </source>
</evidence>
<dbReference type="Gene3D" id="3.30.230.10">
    <property type="match status" value="1"/>
</dbReference>
<dbReference type="InterPro" id="IPR014721">
    <property type="entry name" value="Ribsml_uS5_D2-typ_fold_subgr"/>
</dbReference>
<sequence length="258" mass="28740">MQYHAHAKINIFLKIVGTRGNYHTLISRFMRVSHLFDTLSFVPKTSSAPFELVGDFNCSLEHNTVYKIFQTLQRHGFAKDVEAIMKEYALHVKKVIPQGAGLGGGSSDAATFLHMLNDVGNLNLSLQEQMELGSRVGADVAFFASGYESANVSGIGEVVEKCDEVALDLEVFTPPLACETARVYKMYREYFLQSMNIPLAHVMVDMKSEALLKAYGREALNDLYLACLKAYPVLASYAKEGWFFSGSGSSFFRMKEKV</sequence>
<keyword evidence="1 7" id="KW-0808">Transferase</keyword>
<protein>
    <recommendedName>
        <fullName evidence="5">4-(cytidine 5'-diphospho)-2-C-methyl-D-erythritol kinase</fullName>
        <ecNumber evidence="5">2.7.1.148</ecNumber>
    </recommendedName>
</protein>
<dbReference type="eggNOG" id="COG1947">
    <property type="taxonomic scope" value="Bacteria"/>
</dbReference>
<dbReference type="GO" id="GO:0005524">
    <property type="term" value="F:ATP binding"/>
    <property type="evidence" value="ECO:0007669"/>
    <property type="project" value="UniProtKB-KW"/>
</dbReference>
<dbReference type="AlphaFoldDB" id="D1B3H5"/>
<evidence type="ECO:0000256" key="4">
    <source>
        <dbReference type="ARBA" id="ARBA00022840"/>
    </source>
</evidence>
<dbReference type="Pfam" id="PF00288">
    <property type="entry name" value="GHMP_kinases_N"/>
    <property type="match status" value="1"/>
</dbReference>
<dbReference type="NCBIfam" id="TIGR00154">
    <property type="entry name" value="ispE"/>
    <property type="match status" value="1"/>
</dbReference>
<dbReference type="OrthoDB" id="9809438at2"/>
<keyword evidence="8" id="KW-1185">Reference proteome</keyword>
<evidence type="ECO:0000256" key="5">
    <source>
        <dbReference type="NCBIfam" id="TIGR00154"/>
    </source>
</evidence>
<dbReference type="RefSeq" id="WP_012857395.1">
    <property type="nucleotide sequence ID" value="NC_013512.1"/>
</dbReference>
<keyword evidence="4" id="KW-0067">ATP-binding</keyword>
<dbReference type="PIRSF" id="PIRSF010376">
    <property type="entry name" value="IspE"/>
    <property type="match status" value="1"/>
</dbReference>
<dbReference type="HOGENOM" id="CLU_053057_2_2_7"/>